<dbReference type="EMBL" id="LHXN01000002">
    <property type="protein sequence ID" value="KXA93549.1"/>
    <property type="molecule type" value="Genomic_DNA"/>
</dbReference>
<dbReference type="InterPro" id="IPR013783">
    <property type="entry name" value="Ig-like_fold"/>
</dbReference>
<dbReference type="AlphaFoldDB" id="A0A133UH93"/>
<comment type="caution">
    <text evidence="1">The sequence shown here is derived from an EMBL/GenBank/DDBJ whole genome shotgun (WGS) entry which is preliminary data.</text>
</comment>
<organism evidence="1 2">
    <name type="scientific">candidate division MSBL1 archaeon SCGC-AAA259E17</name>
    <dbReference type="NCBI Taxonomy" id="1698263"/>
    <lineage>
        <taxon>Archaea</taxon>
        <taxon>Methanobacteriati</taxon>
        <taxon>Methanobacteriota</taxon>
        <taxon>candidate division MSBL1</taxon>
    </lineage>
</organism>
<reference evidence="1 2" key="1">
    <citation type="journal article" date="2016" name="Sci. Rep.">
        <title>Metabolic traits of an uncultured archaeal lineage -MSBL1- from brine pools of the Red Sea.</title>
        <authorList>
            <person name="Mwirichia R."/>
            <person name="Alam I."/>
            <person name="Rashid M."/>
            <person name="Vinu M."/>
            <person name="Ba-Alawi W."/>
            <person name="Anthony Kamau A."/>
            <person name="Kamanda Ngugi D."/>
            <person name="Goker M."/>
            <person name="Klenk H.P."/>
            <person name="Bajic V."/>
            <person name="Stingl U."/>
        </authorList>
    </citation>
    <scope>NUCLEOTIDE SEQUENCE [LARGE SCALE GENOMIC DNA]</scope>
    <source>
        <strain evidence="1">SCGC-AAA259E17</strain>
    </source>
</reference>
<name>A0A133UH93_9EURY</name>
<protein>
    <submittedName>
        <fullName evidence="1">Uncharacterized protein</fullName>
    </submittedName>
</protein>
<sequence length="96" mass="10657">MKAITKMNGVEMTVSKTYNPVVLAANSDTTIPFKTEMTNSKLVEWWPTHIQNGETTNVKTDVYMVINYGKNIPAVSGTWEKKVATLKSTFSTNLLG</sequence>
<proteinExistence type="predicted"/>
<evidence type="ECO:0000313" key="2">
    <source>
        <dbReference type="Proteomes" id="UP000070373"/>
    </source>
</evidence>
<accession>A0A133UH93</accession>
<dbReference type="Gene3D" id="2.60.40.10">
    <property type="entry name" value="Immunoglobulins"/>
    <property type="match status" value="1"/>
</dbReference>
<dbReference type="Proteomes" id="UP000070373">
    <property type="component" value="Unassembled WGS sequence"/>
</dbReference>
<keyword evidence="2" id="KW-1185">Reference proteome</keyword>
<gene>
    <name evidence="1" type="ORF">AKJ64_00345</name>
</gene>
<evidence type="ECO:0000313" key="1">
    <source>
        <dbReference type="EMBL" id="KXA93549.1"/>
    </source>
</evidence>